<accession>A0A835EV32</accession>
<dbReference type="Proteomes" id="UP000636709">
    <property type="component" value="Unassembled WGS sequence"/>
</dbReference>
<dbReference type="PANTHER" id="PTHR24136">
    <property type="entry name" value="SOWAH (DROSOPHILA) HOMOLOG"/>
    <property type="match status" value="1"/>
</dbReference>
<proteinExistence type="inferred from homology"/>
<dbReference type="Pfam" id="PF00023">
    <property type="entry name" value="Ank"/>
    <property type="match status" value="1"/>
</dbReference>
<dbReference type="AlphaFoldDB" id="A0A835EV32"/>
<comment type="caution">
    <text evidence="6">The sequence shown here is derived from an EMBL/GenBank/DDBJ whole genome shotgun (WGS) entry which is preliminary data.</text>
</comment>
<organism evidence="6 7">
    <name type="scientific">Digitaria exilis</name>
    <dbReference type="NCBI Taxonomy" id="1010633"/>
    <lineage>
        <taxon>Eukaryota</taxon>
        <taxon>Viridiplantae</taxon>
        <taxon>Streptophyta</taxon>
        <taxon>Embryophyta</taxon>
        <taxon>Tracheophyta</taxon>
        <taxon>Spermatophyta</taxon>
        <taxon>Magnoliopsida</taxon>
        <taxon>Liliopsida</taxon>
        <taxon>Poales</taxon>
        <taxon>Poaceae</taxon>
        <taxon>PACMAD clade</taxon>
        <taxon>Panicoideae</taxon>
        <taxon>Panicodae</taxon>
        <taxon>Paniceae</taxon>
        <taxon>Anthephorinae</taxon>
        <taxon>Digitaria</taxon>
    </lineage>
</organism>
<keyword evidence="3 4" id="KW-0040">ANK repeat</keyword>
<name>A0A835EV32_9POAL</name>
<dbReference type="OrthoDB" id="665065at2759"/>
<evidence type="ECO:0000256" key="2">
    <source>
        <dbReference type="ARBA" id="ARBA00022737"/>
    </source>
</evidence>
<evidence type="ECO:0000256" key="4">
    <source>
        <dbReference type="PROSITE-ProRule" id="PRU00023"/>
    </source>
</evidence>
<feature type="repeat" description="ANK" evidence="4">
    <location>
        <begin position="159"/>
        <end position="191"/>
    </location>
</feature>
<evidence type="ECO:0000256" key="3">
    <source>
        <dbReference type="ARBA" id="ARBA00023043"/>
    </source>
</evidence>
<dbReference type="InterPro" id="IPR036770">
    <property type="entry name" value="Ankyrin_rpt-contain_sf"/>
</dbReference>
<keyword evidence="2" id="KW-0677">Repeat</keyword>
<feature type="region of interest" description="Disordered" evidence="5">
    <location>
        <begin position="296"/>
        <end position="316"/>
    </location>
</feature>
<evidence type="ECO:0000313" key="7">
    <source>
        <dbReference type="Proteomes" id="UP000636709"/>
    </source>
</evidence>
<dbReference type="PROSITE" id="PS50088">
    <property type="entry name" value="ANK_REPEAT"/>
    <property type="match status" value="1"/>
</dbReference>
<dbReference type="PROSITE" id="PS50297">
    <property type="entry name" value="ANK_REP_REGION"/>
    <property type="match status" value="1"/>
</dbReference>
<dbReference type="GO" id="GO:0045732">
    <property type="term" value="P:positive regulation of protein catabolic process"/>
    <property type="evidence" value="ECO:0007669"/>
    <property type="project" value="TreeGrafter"/>
</dbReference>
<sequence>MHKEGVGAASNEVEVSGPAMDEWDPWNPPYPPYCHASPNLGLKAHAQLIDKWYDEINEIIATSRRTNTIIPDRTPQAVDDAFYDVLPRLLPILEKDSVRRFLKFFCQVGDSMEWGFIITPLTFTQMVKQNALQCAKVVLEGKAPELSGFCANPNYMNRYGYFPLHQAAEMFSVDMVKLLLCYGASANVRTAGAEVIEDLLPLHVAVENTCLHKYLEENAFPNQEDLEDSQANLKYICKLIHLLCLPEMKIFLDTTRLLAESTDNLFDELWNYIKDGKLVQTAVLLLAAQEQIRRGPSRKENGNSMQDGVSVMSPPKTNGNSKLDGFSIIINRIMTRKISLAVQTVQNRKKNKELEMEKKLTCAALLLVRAVIKAGDALDAYIQSHPEVPHNMKVSRNEVHERVSYILKDTGFYPPGESINVGNLCRYENVLSKKESPNNHGDMFAVEVGCQDSAKKFVRNGTPRGWELKYARRSFFPYWRSVLKARSPCKVIHLDDARSLEDLEKSCGKSADLGSSASLNPNLGLLGRAHGFSKHQPKRMFCSAALPLLKLFRNA</sequence>
<gene>
    <name evidence="6" type="ORF">HU200_027211</name>
</gene>
<comment type="similarity">
    <text evidence="1">Belongs to the ankyrin SOCS box (ASB) family.</text>
</comment>
<keyword evidence="7" id="KW-1185">Reference proteome</keyword>
<reference evidence="6" key="1">
    <citation type="submission" date="2020-07" db="EMBL/GenBank/DDBJ databases">
        <title>Genome sequence and genetic diversity analysis of an under-domesticated orphan crop, white fonio (Digitaria exilis).</title>
        <authorList>
            <person name="Bennetzen J.L."/>
            <person name="Chen S."/>
            <person name="Ma X."/>
            <person name="Wang X."/>
            <person name="Yssel A.E.J."/>
            <person name="Chaluvadi S.R."/>
            <person name="Johnson M."/>
            <person name="Gangashetty P."/>
            <person name="Hamidou F."/>
            <person name="Sanogo M.D."/>
            <person name="Zwaenepoel A."/>
            <person name="Wallace J."/>
            <person name="Van De Peer Y."/>
            <person name="Van Deynze A."/>
        </authorList>
    </citation>
    <scope>NUCLEOTIDE SEQUENCE</scope>
    <source>
        <tissue evidence="6">Leaves</tissue>
    </source>
</reference>
<evidence type="ECO:0000256" key="5">
    <source>
        <dbReference type="SAM" id="MobiDB-lite"/>
    </source>
</evidence>
<dbReference type="Gene3D" id="1.25.40.20">
    <property type="entry name" value="Ankyrin repeat-containing domain"/>
    <property type="match status" value="1"/>
</dbReference>
<dbReference type="InterPro" id="IPR002110">
    <property type="entry name" value="Ankyrin_rpt"/>
</dbReference>
<evidence type="ECO:0000313" key="6">
    <source>
        <dbReference type="EMBL" id="KAF8715552.1"/>
    </source>
</evidence>
<evidence type="ECO:0000256" key="1">
    <source>
        <dbReference type="ARBA" id="ARBA00005949"/>
    </source>
</evidence>
<dbReference type="GO" id="GO:0016567">
    <property type="term" value="P:protein ubiquitination"/>
    <property type="evidence" value="ECO:0007669"/>
    <property type="project" value="TreeGrafter"/>
</dbReference>
<dbReference type="InterPro" id="IPR051573">
    <property type="entry name" value="Ankyrin-SOCS_box_domain"/>
</dbReference>
<protein>
    <submittedName>
        <fullName evidence="6">Uncharacterized protein</fullName>
    </submittedName>
</protein>
<dbReference type="EMBL" id="JACEFO010001732">
    <property type="protein sequence ID" value="KAF8715552.1"/>
    <property type="molecule type" value="Genomic_DNA"/>
</dbReference>
<dbReference type="SUPFAM" id="SSF48403">
    <property type="entry name" value="Ankyrin repeat"/>
    <property type="match status" value="1"/>
</dbReference>
<dbReference type="PANTHER" id="PTHR24136:SF50">
    <property type="match status" value="1"/>
</dbReference>